<evidence type="ECO:0008006" key="3">
    <source>
        <dbReference type="Google" id="ProtNLM"/>
    </source>
</evidence>
<organism evidence="1 2">
    <name type="scientific">Hyphomicrobium sulfonivorans</name>
    <dbReference type="NCBI Taxonomy" id="121290"/>
    <lineage>
        <taxon>Bacteria</taxon>
        <taxon>Pseudomonadati</taxon>
        <taxon>Pseudomonadota</taxon>
        <taxon>Alphaproteobacteria</taxon>
        <taxon>Hyphomicrobiales</taxon>
        <taxon>Hyphomicrobiaceae</taxon>
        <taxon>Hyphomicrobium</taxon>
    </lineage>
</organism>
<dbReference type="AlphaFoldDB" id="A0A109B942"/>
<reference evidence="1 2" key="1">
    <citation type="submission" date="2015-10" db="EMBL/GenBank/DDBJ databases">
        <title>Transcriptomic analysis of a linuron degrading triple-species bacterial consortium.</title>
        <authorList>
            <person name="Albers P."/>
        </authorList>
    </citation>
    <scope>NUCLEOTIDE SEQUENCE [LARGE SCALE GENOMIC DNA]</scope>
    <source>
        <strain evidence="1 2">WDL6</strain>
    </source>
</reference>
<name>A0A109B942_HYPSL</name>
<protein>
    <recommendedName>
        <fullName evidence="3">Helix-turn-helix domain-containing protein</fullName>
    </recommendedName>
</protein>
<dbReference type="STRING" id="121290.APY04_3516"/>
<dbReference type="RefSeq" id="WP_068465292.1">
    <property type="nucleotide sequence ID" value="NZ_LMTR01000094.1"/>
</dbReference>
<proteinExistence type="predicted"/>
<gene>
    <name evidence="1" type="ORF">APY04_3516</name>
</gene>
<dbReference type="Proteomes" id="UP000059074">
    <property type="component" value="Unassembled WGS sequence"/>
</dbReference>
<dbReference type="OrthoDB" id="7365539at2"/>
<dbReference type="PATRIC" id="fig|121290.4.peg.1879"/>
<comment type="caution">
    <text evidence="1">The sequence shown here is derived from an EMBL/GenBank/DDBJ whole genome shotgun (WGS) entry which is preliminary data.</text>
</comment>
<accession>A0A109B942</accession>
<sequence length="79" mass="8941">MERTSTSNDTPFSSDLLRGANEIAVFLFGSVKARRKVFHLVETSKIPVFRLGSMICARRSVLMKWVAEQEQRSVGQTTH</sequence>
<evidence type="ECO:0000313" key="2">
    <source>
        <dbReference type="Proteomes" id="UP000059074"/>
    </source>
</evidence>
<evidence type="ECO:0000313" key="1">
    <source>
        <dbReference type="EMBL" id="KWT64252.1"/>
    </source>
</evidence>
<keyword evidence="2" id="KW-1185">Reference proteome</keyword>
<dbReference type="EMBL" id="LMTR01000094">
    <property type="protein sequence ID" value="KWT64252.1"/>
    <property type="molecule type" value="Genomic_DNA"/>
</dbReference>